<keyword evidence="3" id="KW-1185">Reference proteome</keyword>
<gene>
    <name evidence="2" type="ORF">J2S63_000368</name>
</gene>
<proteinExistence type="predicted"/>
<protein>
    <submittedName>
        <fullName evidence="2">Flavin reductase (DIM6/NTAB) family NADH-FMN oxidoreductase RutF</fullName>
    </submittedName>
</protein>
<evidence type="ECO:0000259" key="1">
    <source>
        <dbReference type="SMART" id="SM00903"/>
    </source>
</evidence>
<dbReference type="SMART" id="SM00903">
    <property type="entry name" value="Flavin_Reduct"/>
    <property type="match status" value="1"/>
</dbReference>
<dbReference type="Gene3D" id="2.30.110.10">
    <property type="entry name" value="Electron Transport, Fmn-binding Protein, Chain A"/>
    <property type="match status" value="1"/>
</dbReference>
<feature type="domain" description="Flavin reductase like" evidence="1">
    <location>
        <begin position="20"/>
        <end position="164"/>
    </location>
</feature>
<reference evidence="2 3" key="1">
    <citation type="submission" date="2023-07" db="EMBL/GenBank/DDBJ databases">
        <title>Sequencing the genomes of 1000 actinobacteria strains.</title>
        <authorList>
            <person name="Klenk H.-P."/>
        </authorList>
    </citation>
    <scope>NUCLEOTIDE SEQUENCE [LARGE SCALE GENOMIC DNA]</scope>
    <source>
        <strain evidence="2 3">DSM 19426</strain>
    </source>
</reference>
<sequence length="166" mass="17543">MTIHTEHPFAEAEDPVRRFRGRLGGTVAVACAGSGADRAGLTVTSFVVANGDPAHLLVLVDPDSDLADAVEETGALAVSLLTWEHRDLAEAFAGLAPAPGGMFRLGTWEQTEWGPVLADGPGWAAGPVVARTEVGWSLQLDAEVARVVVRDGEALVHRRGRYQRPG</sequence>
<dbReference type="Pfam" id="PF01613">
    <property type="entry name" value="Flavin_Reduct"/>
    <property type="match status" value="1"/>
</dbReference>
<evidence type="ECO:0000313" key="2">
    <source>
        <dbReference type="EMBL" id="MDR7360815.1"/>
    </source>
</evidence>
<comment type="caution">
    <text evidence="2">The sequence shown here is derived from an EMBL/GenBank/DDBJ whole genome shotgun (WGS) entry which is preliminary data.</text>
</comment>
<organism evidence="2 3">
    <name type="scientific">Nocardioides marmoribigeumensis</name>
    <dbReference type="NCBI Taxonomy" id="433649"/>
    <lineage>
        <taxon>Bacteria</taxon>
        <taxon>Bacillati</taxon>
        <taxon>Actinomycetota</taxon>
        <taxon>Actinomycetes</taxon>
        <taxon>Propionibacteriales</taxon>
        <taxon>Nocardioidaceae</taxon>
        <taxon>Nocardioides</taxon>
    </lineage>
</organism>
<accession>A0ABU2BQ96</accession>
<dbReference type="InterPro" id="IPR002563">
    <property type="entry name" value="Flavin_Rdtase-like_dom"/>
</dbReference>
<dbReference type="Proteomes" id="UP001183648">
    <property type="component" value="Unassembled WGS sequence"/>
</dbReference>
<evidence type="ECO:0000313" key="3">
    <source>
        <dbReference type="Proteomes" id="UP001183648"/>
    </source>
</evidence>
<dbReference type="InterPro" id="IPR012349">
    <property type="entry name" value="Split_barrel_FMN-bd"/>
</dbReference>
<dbReference type="EMBL" id="JAVDYG010000001">
    <property type="protein sequence ID" value="MDR7360815.1"/>
    <property type="molecule type" value="Genomic_DNA"/>
</dbReference>
<dbReference type="RefSeq" id="WP_310297852.1">
    <property type="nucleotide sequence ID" value="NZ_BAAAPS010000009.1"/>
</dbReference>
<name>A0ABU2BQ96_9ACTN</name>
<dbReference type="SUPFAM" id="SSF50475">
    <property type="entry name" value="FMN-binding split barrel"/>
    <property type="match status" value="1"/>
</dbReference>